<dbReference type="EMBL" id="CAAALY010072457">
    <property type="protein sequence ID" value="VEL25228.1"/>
    <property type="molecule type" value="Genomic_DNA"/>
</dbReference>
<reference evidence="1" key="1">
    <citation type="submission" date="2018-11" db="EMBL/GenBank/DDBJ databases">
        <authorList>
            <consortium name="Pathogen Informatics"/>
        </authorList>
    </citation>
    <scope>NUCLEOTIDE SEQUENCE</scope>
</reference>
<protein>
    <submittedName>
        <fullName evidence="1">Uncharacterized protein</fullName>
    </submittedName>
</protein>
<dbReference type="Proteomes" id="UP000784294">
    <property type="component" value="Unassembled WGS sequence"/>
</dbReference>
<accession>A0A448X0V1</accession>
<proteinExistence type="predicted"/>
<dbReference type="AlphaFoldDB" id="A0A448X0V1"/>
<name>A0A448X0V1_9PLAT</name>
<keyword evidence="2" id="KW-1185">Reference proteome</keyword>
<sequence length="214" mass="24057">MNLSHPQPNLEENLAFLLSVSVQHFDLFTEQALSHPRLSSSVSSVTSSDRPIGETELTRRLNSGIQKWHARFRVSLQHLLQTDEARSNAGPVDSGDPSPVDWYDVLASDHNSALGCTSVSSTNAWLDATIHQARQVMPPGRRQRLLDWLVPLVKPLQEARDPEPSLKMYLDVEPLREVRARHHPELSPSKPTQPLRVGEDSCHRISIQLAYQVN</sequence>
<evidence type="ECO:0000313" key="2">
    <source>
        <dbReference type="Proteomes" id="UP000784294"/>
    </source>
</evidence>
<gene>
    <name evidence="1" type="ORF">PXEA_LOCUS18668</name>
</gene>
<evidence type="ECO:0000313" key="1">
    <source>
        <dbReference type="EMBL" id="VEL25228.1"/>
    </source>
</evidence>
<organism evidence="1 2">
    <name type="scientific">Protopolystoma xenopodis</name>
    <dbReference type="NCBI Taxonomy" id="117903"/>
    <lineage>
        <taxon>Eukaryota</taxon>
        <taxon>Metazoa</taxon>
        <taxon>Spiralia</taxon>
        <taxon>Lophotrochozoa</taxon>
        <taxon>Platyhelminthes</taxon>
        <taxon>Monogenea</taxon>
        <taxon>Polyopisthocotylea</taxon>
        <taxon>Polystomatidea</taxon>
        <taxon>Polystomatidae</taxon>
        <taxon>Protopolystoma</taxon>
    </lineage>
</organism>
<comment type="caution">
    <text evidence="1">The sequence shown here is derived from an EMBL/GenBank/DDBJ whole genome shotgun (WGS) entry which is preliminary data.</text>
</comment>